<comment type="caution">
    <text evidence="2">The sequence shown here is derived from an EMBL/GenBank/DDBJ whole genome shotgun (WGS) entry which is preliminary data.</text>
</comment>
<accession>A0ABD3BC37</accession>
<dbReference type="PANTHER" id="PTHR36753:SF2">
    <property type="entry name" value="TRANSMEMBRANE PROTEIN"/>
    <property type="match status" value="1"/>
</dbReference>
<dbReference type="PANTHER" id="PTHR36753">
    <property type="entry name" value="TRANSMEMBRANE PROTEIN"/>
    <property type="match status" value="1"/>
</dbReference>
<keyword evidence="1" id="KW-1133">Transmembrane helix</keyword>
<dbReference type="AlphaFoldDB" id="A0ABD3BC37"/>
<feature type="transmembrane region" description="Helical" evidence="1">
    <location>
        <begin position="7"/>
        <end position="30"/>
    </location>
</feature>
<reference evidence="3" key="1">
    <citation type="journal article" date="2024" name="IScience">
        <title>Strigolactones Initiate the Formation of Haustorium-like Structures in Castilleja.</title>
        <authorList>
            <person name="Buerger M."/>
            <person name="Peterson D."/>
            <person name="Chory J."/>
        </authorList>
    </citation>
    <scope>NUCLEOTIDE SEQUENCE [LARGE SCALE GENOMIC DNA]</scope>
</reference>
<keyword evidence="3" id="KW-1185">Reference proteome</keyword>
<sequence>MCCGARMCCLCVSLIVVVIAIGFLFGFGVFTHGFDKLKDVFHMSDYAAGGVSRPFLGAPAPN</sequence>
<dbReference type="EMBL" id="JAVIJP010000100">
    <property type="protein sequence ID" value="KAL3614842.1"/>
    <property type="molecule type" value="Genomic_DNA"/>
</dbReference>
<keyword evidence="1" id="KW-0812">Transmembrane</keyword>
<protein>
    <submittedName>
        <fullName evidence="2">Uncharacterized protein</fullName>
    </submittedName>
</protein>
<evidence type="ECO:0000256" key="1">
    <source>
        <dbReference type="SAM" id="Phobius"/>
    </source>
</evidence>
<name>A0ABD3BC37_9LAMI</name>
<evidence type="ECO:0000313" key="3">
    <source>
        <dbReference type="Proteomes" id="UP001632038"/>
    </source>
</evidence>
<dbReference type="Proteomes" id="UP001632038">
    <property type="component" value="Unassembled WGS sequence"/>
</dbReference>
<organism evidence="2 3">
    <name type="scientific">Castilleja foliolosa</name>
    <dbReference type="NCBI Taxonomy" id="1961234"/>
    <lineage>
        <taxon>Eukaryota</taxon>
        <taxon>Viridiplantae</taxon>
        <taxon>Streptophyta</taxon>
        <taxon>Embryophyta</taxon>
        <taxon>Tracheophyta</taxon>
        <taxon>Spermatophyta</taxon>
        <taxon>Magnoliopsida</taxon>
        <taxon>eudicotyledons</taxon>
        <taxon>Gunneridae</taxon>
        <taxon>Pentapetalae</taxon>
        <taxon>asterids</taxon>
        <taxon>lamiids</taxon>
        <taxon>Lamiales</taxon>
        <taxon>Orobanchaceae</taxon>
        <taxon>Pedicularideae</taxon>
        <taxon>Castillejinae</taxon>
        <taxon>Castilleja</taxon>
    </lineage>
</organism>
<evidence type="ECO:0000313" key="2">
    <source>
        <dbReference type="EMBL" id="KAL3614842.1"/>
    </source>
</evidence>
<keyword evidence="1" id="KW-0472">Membrane</keyword>
<proteinExistence type="predicted"/>
<gene>
    <name evidence="2" type="ORF">CASFOL_040503</name>
</gene>